<dbReference type="Gene3D" id="1.10.10.10">
    <property type="entry name" value="Winged helix-like DNA-binding domain superfamily/Winged helix DNA-binding domain"/>
    <property type="match status" value="1"/>
</dbReference>
<feature type="domain" description="RNA polymerase sigma-70 region 2" evidence="6">
    <location>
        <begin position="7"/>
        <end position="73"/>
    </location>
</feature>
<keyword evidence="5" id="KW-0804">Transcription</keyword>
<dbReference type="InterPro" id="IPR014284">
    <property type="entry name" value="RNA_pol_sigma-70_dom"/>
</dbReference>
<evidence type="ECO:0000259" key="6">
    <source>
        <dbReference type="Pfam" id="PF04542"/>
    </source>
</evidence>
<sequence length="172" mass="19486">MDDIDALVRTYRARVLRFVTFSTGDRDLAETITQDCLLKAYNARESFRGDSSVNTWLTSIAVNLIRDHQRTQKFKFWKQAKATAVDVSDVASFVASDRSTQEAQLIAKEQVARLSSVLDNLSFNQRTVFLMKFSDDMQLQEISEAMNMPVNTVKTHLHRALKAVRGQLGAKP</sequence>
<dbReference type="InterPro" id="IPR007627">
    <property type="entry name" value="RNA_pol_sigma70_r2"/>
</dbReference>
<keyword evidence="2" id="KW-0805">Transcription regulation</keyword>
<evidence type="ECO:0000256" key="4">
    <source>
        <dbReference type="ARBA" id="ARBA00023125"/>
    </source>
</evidence>
<keyword evidence="3" id="KW-0731">Sigma factor</keyword>
<accession>A0A4Q0T1Q9</accession>
<keyword evidence="4" id="KW-0238">DNA-binding</keyword>
<evidence type="ECO:0000313" key="9">
    <source>
        <dbReference type="Proteomes" id="UP000289437"/>
    </source>
</evidence>
<keyword evidence="9" id="KW-1185">Reference proteome</keyword>
<dbReference type="InterPro" id="IPR039425">
    <property type="entry name" value="RNA_pol_sigma-70-like"/>
</dbReference>
<dbReference type="GO" id="GO:0003677">
    <property type="term" value="F:DNA binding"/>
    <property type="evidence" value="ECO:0007669"/>
    <property type="project" value="UniProtKB-KW"/>
</dbReference>
<organism evidence="8 9">
    <name type="scientific">Granulicella sibirica</name>
    <dbReference type="NCBI Taxonomy" id="2479048"/>
    <lineage>
        <taxon>Bacteria</taxon>
        <taxon>Pseudomonadati</taxon>
        <taxon>Acidobacteriota</taxon>
        <taxon>Terriglobia</taxon>
        <taxon>Terriglobales</taxon>
        <taxon>Acidobacteriaceae</taxon>
        <taxon>Granulicella</taxon>
    </lineage>
</organism>
<dbReference type="Proteomes" id="UP000289437">
    <property type="component" value="Unassembled WGS sequence"/>
</dbReference>
<evidence type="ECO:0000256" key="5">
    <source>
        <dbReference type="ARBA" id="ARBA00023163"/>
    </source>
</evidence>
<evidence type="ECO:0000256" key="1">
    <source>
        <dbReference type="ARBA" id="ARBA00010641"/>
    </source>
</evidence>
<name>A0A4Q0T1Q9_9BACT</name>
<dbReference type="InterPro" id="IPR036388">
    <property type="entry name" value="WH-like_DNA-bd_sf"/>
</dbReference>
<gene>
    <name evidence="8" type="ORF">GRAN_2765</name>
</gene>
<dbReference type="PANTHER" id="PTHR43133">
    <property type="entry name" value="RNA POLYMERASE ECF-TYPE SIGMA FACTO"/>
    <property type="match status" value="1"/>
</dbReference>
<dbReference type="Pfam" id="PF04542">
    <property type="entry name" value="Sigma70_r2"/>
    <property type="match status" value="1"/>
</dbReference>
<dbReference type="SUPFAM" id="SSF88659">
    <property type="entry name" value="Sigma3 and sigma4 domains of RNA polymerase sigma factors"/>
    <property type="match status" value="1"/>
</dbReference>
<dbReference type="Gene3D" id="1.10.1740.10">
    <property type="match status" value="1"/>
</dbReference>
<reference evidence="9" key="2">
    <citation type="submission" date="2019-02" db="EMBL/GenBank/DDBJ databases">
        <title>Granulicella sibirica sp. nov., a psychrotolerant acidobacterium isolated from an organic soil layer in forested tundra, West Siberia.</title>
        <authorList>
            <person name="Oshkin I.Y."/>
            <person name="Kulichevskaya I.S."/>
            <person name="Rijpstra W.I.C."/>
            <person name="Sinninghe Damste J.S."/>
            <person name="Rakitin A.L."/>
            <person name="Ravin N.V."/>
            <person name="Dedysh S.N."/>
        </authorList>
    </citation>
    <scope>NUCLEOTIDE SEQUENCE [LARGE SCALE GENOMIC DNA]</scope>
    <source>
        <strain evidence="9">AF10</strain>
    </source>
</reference>
<dbReference type="InterPro" id="IPR013325">
    <property type="entry name" value="RNA_pol_sigma_r2"/>
</dbReference>
<evidence type="ECO:0000256" key="2">
    <source>
        <dbReference type="ARBA" id="ARBA00023015"/>
    </source>
</evidence>
<dbReference type="NCBIfam" id="TIGR02937">
    <property type="entry name" value="sigma70-ECF"/>
    <property type="match status" value="1"/>
</dbReference>
<evidence type="ECO:0000256" key="3">
    <source>
        <dbReference type="ARBA" id="ARBA00023082"/>
    </source>
</evidence>
<dbReference type="InterPro" id="IPR013324">
    <property type="entry name" value="RNA_pol_sigma_r3/r4-like"/>
</dbReference>
<comment type="caution">
    <text evidence="8">The sequence shown here is derived from an EMBL/GenBank/DDBJ whole genome shotgun (WGS) entry which is preliminary data.</text>
</comment>
<dbReference type="InterPro" id="IPR013249">
    <property type="entry name" value="RNA_pol_sigma70_r4_t2"/>
</dbReference>
<dbReference type="PANTHER" id="PTHR43133:SF8">
    <property type="entry name" value="RNA POLYMERASE SIGMA FACTOR HI_1459-RELATED"/>
    <property type="match status" value="1"/>
</dbReference>
<dbReference type="GO" id="GO:0006352">
    <property type="term" value="P:DNA-templated transcription initiation"/>
    <property type="evidence" value="ECO:0007669"/>
    <property type="project" value="InterPro"/>
</dbReference>
<dbReference type="CDD" id="cd06171">
    <property type="entry name" value="Sigma70_r4"/>
    <property type="match status" value="1"/>
</dbReference>
<comment type="similarity">
    <text evidence="1">Belongs to the sigma-70 factor family. ECF subfamily.</text>
</comment>
<proteinExistence type="inferred from homology"/>
<evidence type="ECO:0000313" key="8">
    <source>
        <dbReference type="EMBL" id="RXH55908.1"/>
    </source>
</evidence>
<protein>
    <submittedName>
        <fullName evidence="8">RNA polymerase, sigma-24 subunit, ECF subfamily</fullName>
    </submittedName>
</protein>
<dbReference type="Pfam" id="PF08281">
    <property type="entry name" value="Sigma70_r4_2"/>
    <property type="match status" value="1"/>
</dbReference>
<dbReference type="EMBL" id="RDSM01000002">
    <property type="protein sequence ID" value="RXH55908.1"/>
    <property type="molecule type" value="Genomic_DNA"/>
</dbReference>
<dbReference type="AlphaFoldDB" id="A0A4Q0T1Q9"/>
<reference evidence="8 9" key="1">
    <citation type="submission" date="2018-11" db="EMBL/GenBank/DDBJ databases">
        <authorList>
            <person name="Mardanov A.V."/>
            <person name="Ravin N.V."/>
            <person name="Dedysh S.N."/>
        </authorList>
    </citation>
    <scope>NUCLEOTIDE SEQUENCE [LARGE SCALE GENOMIC DNA]</scope>
    <source>
        <strain evidence="8 9">AF10</strain>
    </source>
</reference>
<feature type="domain" description="RNA polymerase sigma factor 70 region 4 type 2" evidence="7">
    <location>
        <begin position="114"/>
        <end position="163"/>
    </location>
</feature>
<dbReference type="GO" id="GO:0016987">
    <property type="term" value="F:sigma factor activity"/>
    <property type="evidence" value="ECO:0007669"/>
    <property type="project" value="UniProtKB-KW"/>
</dbReference>
<dbReference type="SUPFAM" id="SSF88946">
    <property type="entry name" value="Sigma2 domain of RNA polymerase sigma factors"/>
    <property type="match status" value="1"/>
</dbReference>
<evidence type="ECO:0000259" key="7">
    <source>
        <dbReference type="Pfam" id="PF08281"/>
    </source>
</evidence>